<feature type="compositionally biased region" description="Low complexity" evidence="1">
    <location>
        <begin position="169"/>
        <end position="191"/>
    </location>
</feature>
<dbReference type="EMBL" id="JAVFKD010000014">
    <property type="protein sequence ID" value="KAK5990591.1"/>
    <property type="molecule type" value="Genomic_DNA"/>
</dbReference>
<dbReference type="Proteomes" id="UP001338125">
    <property type="component" value="Unassembled WGS sequence"/>
</dbReference>
<proteinExistence type="predicted"/>
<keyword evidence="3" id="KW-1185">Reference proteome</keyword>
<feature type="compositionally biased region" description="Low complexity" evidence="1">
    <location>
        <begin position="147"/>
        <end position="156"/>
    </location>
</feature>
<reference evidence="2 3" key="1">
    <citation type="submission" date="2024-01" db="EMBL/GenBank/DDBJ databases">
        <title>Complete genome of Cladobotryum mycophilum ATHUM6906.</title>
        <authorList>
            <person name="Christinaki A.C."/>
            <person name="Myridakis A.I."/>
            <person name="Kouvelis V.N."/>
        </authorList>
    </citation>
    <scope>NUCLEOTIDE SEQUENCE [LARGE SCALE GENOMIC DNA]</scope>
    <source>
        <strain evidence="2 3">ATHUM6906</strain>
    </source>
</reference>
<evidence type="ECO:0000313" key="3">
    <source>
        <dbReference type="Proteomes" id="UP001338125"/>
    </source>
</evidence>
<feature type="region of interest" description="Disordered" evidence="1">
    <location>
        <begin position="1"/>
        <end position="35"/>
    </location>
</feature>
<feature type="region of interest" description="Disordered" evidence="1">
    <location>
        <begin position="54"/>
        <end position="195"/>
    </location>
</feature>
<evidence type="ECO:0000256" key="1">
    <source>
        <dbReference type="SAM" id="MobiDB-lite"/>
    </source>
</evidence>
<accession>A0ABR0SFX9</accession>
<comment type="caution">
    <text evidence="2">The sequence shown here is derived from an EMBL/GenBank/DDBJ whole genome shotgun (WGS) entry which is preliminary data.</text>
</comment>
<feature type="compositionally biased region" description="Low complexity" evidence="1">
    <location>
        <begin position="64"/>
        <end position="73"/>
    </location>
</feature>
<protein>
    <submittedName>
        <fullName evidence="2">Uncharacterized protein</fullName>
    </submittedName>
</protein>
<sequence>MSLSRAFTTRKLRMSTSDASDGTKTPQRAHTLRHKISAPMQLIHTTNMLSYNAPDLPRPVINTSPVSTSSSSGSEDDSHSVATVETTPPTSPDVGKGERSASPKPKQNHLSDFFRNPGKPLFPPEEEPAPAIPQRSPSHTKKNSYEALARSASVSRLSRDSEASARAGRTFSRSPSTSTRASSVSGISSTRSLKHPVSPAPLALALSNLEESIKEAHPFGPELAQVTELAEEYCSSGGLDSVDEDAEYLESRGLAKLSADDYLGAIHGVSSYFFPETAHLKPAPLWI</sequence>
<gene>
    <name evidence="2" type="ORF">PT974_08860</name>
</gene>
<organism evidence="2 3">
    <name type="scientific">Cladobotryum mycophilum</name>
    <dbReference type="NCBI Taxonomy" id="491253"/>
    <lineage>
        <taxon>Eukaryota</taxon>
        <taxon>Fungi</taxon>
        <taxon>Dikarya</taxon>
        <taxon>Ascomycota</taxon>
        <taxon>Pezizomycotina</taxon>
        <taxon>Sordariomycetes</taxon>
        <taxon>Hypocreomycetidae</taxon>
        <taxon>Hypocreales</taxon>
        <taxon>Hypocreaceae</taxon>
        <taxon>Cladobotryum</taxon>
    </lineage>
</organism>
<name>A0ABR0SFX9_9HYPO</name>
<feature type="compositionally biased region" description="Polar residues" evidence="1">
    <location>
        <begin position="14"/>
        <end position="28"/>
    </location>
</feature>
<evidence type="ECO:0000313" key="2">
    <source>
        <dbReference type="EMBL" id="KAK5990591.1"/>
    </source>
</evidence>